<dbReference type="Proteomes" id="UP001474181">
    <property type="component" value="Unassembled WGS sequence"/>
</dbReference>
<reference evidence="4 5" key="1">
    <citation type="submission" date="2024-06" db="EMBL/GenBank/DDBJ databases">
        <title>The Natural Products Discovery Center: Release of the First 8490 Sequenced Strains for Exploring Actinobacteria Biosynthetic Diversity.</title>
        <authorList>
            <person name="Kalkreuter E."/>
            <person name="Kautsar S.A."/>
            <person name="Yang D."/>
            <person name="Bader C.D."/>
            <person name="Teijaro C.N."/>
            <person name="Fluegel L."/>
            <person name="Davis C.M."/>
            <person name="Simpson J.R."/>
            <person name="Lauterbach L."/>
            <person name="Steele A.D."/>
            <person name="Gui C."/>
            <person name="Meng S."/>
            <person name="Li G."/>
            <person name="Viehrig K."/>
            <person name="Ye F."/>
            <person name="Su P."/>
            <person name="Kiefer A.F."/>
            <person name="Nichols A."/>
            <person name="Cepeda A.J."/>
            <person name="Yan W."/>
            <person name="Fan B."/>
            <person name="Jiang Y."/>
            <person name="Adhikari A."/>
            <person name="Zheng C.-J."/>
            <person name="Schuster L."/>
            <person name="Cowan T.M."/>
            <person name="Smanski M.J."/>
            <person name="Chevrette M.G."/>
            <person name="De Carvalho L.P.S."/>
            <person name="Shen B."/>
        </authorList>
    </citation>
    <scope>NUCLEOTIDE SEQUENCE [LARGE SCALE GENOMIC DNA]</scope>
    <source>
        <strain evidence="4 5">NPDC000234</strain>
    </source>
</reference>
<keyword evidence="1 2" id="KW-0238">DNA-binding</keyword>
<dbReference type="Pfam" id="PF00440">
    <property type="entry name" value="TetR_N"/>
    <property type="match status" value="1"/>
</dbReference>
<evidence type="ECO:0000256" key="2">
    <source>
        <dbReference type="PROSITE-ProRule" id="PRU00335"/>
    </source>
</evidence>
<keyword evidence="5" id="KW-1185">Reference proteome</keyword>
<dbReference type="SUPFAM" id="SSF46689">
    <property type="entry name" value="Homeodomain-like"/>
    <property type="match status" value="1"/>
</dbReference>
<dbReference type="InterPro" id="IPR009057">
    <property type="entry name" value="Homeodomain-like_sf"/>
</dbReference>
<protein>
    <submittedName>
        <fullName evidence="4">TetR/AcrR family transcriptional regulator</fullName>
    </submittedName>
</protein>
<evidence type="ECO:0000313" key="4">
    <source>
        <dbReference type="EMBL" id="MER7184510.1"/>
    </source>
</evidence>
<dbReference type="Pfam" id="PF16295">
    <property type="entry name" value="TetR_C_10"/>
    <property type="match status" value="1"/>
</dbReference>
<dbReference type="PROSITE" id="PS50977">
    <property type="entry name" value="HTH_TETR_2"/>
    <property type="match status" value="1"/>
</dbReference>
<comment type="caution">
    <text evidence="4">The sequence shown here is derived from an EMBL/GenBank/DDBJ whole genome shotgun (WGS) entry which is preliminary data.</text>
</comment>
<dbReference type="InterPro" id="IPR036271">
    <property type="entry name" value="Tet_transcr_reg_TetR-rel_C_sf"/>
</dbReference>
<dbReference type="PANTHER" id="PTHR30055:SF207">
    <property type="entry name" value="HTH-TYPE TRANSCRIPTIONAL REPRESSOR FATR"/>
    <property type="match status" value="1"/>
</dbReference>
<name>A0ABV1X658_9ACTN</name>
<gene>
    <name evidence="4" type="ORF">ABT404_34465</name>
</gene>
<evidence type="ECO:0000256" key="1">
    <source>
        <dbReference type="ARBA" id="ARBA00023125"/>
    </source>
</evidence>
<feature type="domain" description="HTH tetR-type" evidence="3">
    <location>
        <begin position="10"/>
        <end position="70"/>
    </location>
</feature>
<dbReference type="InterPro" id="IPR050109">
    <property type="entry name" value="HTH-type_TetR-like_transc_reg"/>
</dbReference>
<dbReference type="EMBL" id="JBEPEK010000340">
    <property type="protein sequence ID" value="MER7184510.1"/>
    <property type="molecule type" value="Genomic_DNA"/>
</dbReference>
<feature type="DNA-binding region" description="H-T-H motif" evidence="2">
    <location>
        <begin position="33"/>
        <end position="52"/>
    </location>
</feature>
<dbReference type="InterPro" id="IPR032551">
    <property type="entry name" value="BscR_C"/>
</dbReference>
<evidence type="ECO:0000313" key="5">
    <source>
        <dbReference type="Proteomes" id="UP001474181"/>
    </source>
</evidence>
<evidence type="ECO:0000259" key="3">
    <source>
        <dbReference type="PROSITE" id="PS50977"/>
    </source>
</evidence>
<organism evidence="4 5">
    <name type="scientific">Streptomyces hyaluromycini</name>
    <dbReference type="NCBI Taxonomy" id="1377993"/>
    <lineage>
        <taxon>Bacteria</taxon>
        <taxon>Bacillati</taxon>
        <taxon>Actinomycetota</taxon>
        <taxon>Actinomycetes</taxon>
        <taxon>Kitasatosporales</taxon>
        <taxon>Streptomycetaceae</taxon>
        <taxon>Streptomyces</taxon>
    </lineage>
</organism>
<dbReference type="PANTHER" id="PTHR30055">
    <property type="entry name" value="HTH-TYPE TRANSCRIPTIONAL REGULATOR RUTR"/>
    <property type="match status" value="1"/>
</dbReference>
<sequence length="203" mass="21599">MPPSATADETPLRRKLMDAALELFDERTWDGTNVPEIAARAGVAVGTIYRYFPNKQALGEAVFTEAKAAFADAVVTDAVRAADPVTAIGLVWHHQVAFALAYPQAFSFLEHQVHGSYLRPQAYEVVHRLDAELVEILRAAQAAGAVRAGDPQVLLSMAFGAFVGVTKHSRASGVPLGEYDLEGVREAVMSLIGLTGPGSPDAA</sequence>
<dbReference type="Gene3D" id="1.10.357.10">
    <property type="entry name" value="Tetracycline Repressor, domain 2"/>
    <property type="match status" value="1"/>
</dbReference>
<dbReference type="PRINTS" id="PR00455">
    <property type="entry name" value="HTHTETR"/>
</dbReference>
<dbReference type="SUPFAM" id="SSF48498">
    <property type="entry name" value="Tetracyclin repressor-like, C-terminal domain"/>
    <property type="match status" value="1"/>
</dbReference>
<proteinExistence type="predicted"/>
<accession>A0ABV1X658</accession>
<dbReference type="RefSeq" id="WP_350786698.1">
    <property type="nucleotide sequence ID" value="NZ_JBEPEK010000340.1"/>
</dbReference>
<dbReference type="InterPro" id="IPR001647">
    <property type="entry name" value="HTH_TetR"/>
</dbReference>